<dbReference type="RefSeq" id="WP_015780160.1">
    <property type="nucleotide sequence ID" value="NC_013169.1"/>
</dbReference>
<dbReference type="KEGG" id="kse:Ksed_22480"/>
<feature type="compositionally biased region" description="Low complexity" evidence="1">
    <location>
        <begin position="508"/>
        <end position="525"/>
    </location>
</feature>
<organism evidence="2 3">
    <name type="scientific">Kytococcus sedentarius (strain ATCC 14392 / DSM 20547 / JCM 11482 / CCUG 33030 / NBRC 15357 / NCTC 11040 / CCM 314 / 541)</name>
    <name type="common">Micrococcus sedentarius</name>
    <dbReference type="NCBI Taxonomy" id="478801"/>
    <lineage>
        <taxon>Bacteria</taxon>
        <taxon>Bacillati</taxon>
        <taxon>Actinomycetota</taxon>
        <taxon>Actinomycetes</taxon>
        <taxon>Micrococcales</taxon>
        <taxon>Kytococcaceae</taxon>
        <taxon>Kytococcus</taxon>
    </lineage>
</organism>
<evidence type="ECO:0000256" key="1">
    <source>
        <dbReference type="SAM" id="MobiDB-lite"/>
    </source>
</evidence>
<feature type="region of interest" description="Disordered" evidence="1">
    <location>
        <begin position="480"/>
        <end position="542"/>
    </location>
</feature>
<name>C7NLY0_KYTSD</name>
<feature type="region of interest" description="Disordered" evidence="1">
    <location>
        <begin position="125"/>
        <end position="147"/>
    </location>
</feature>
<dbReference type="eggNOG" id="ENOG502Z9RK">
    <property type="taxonomic scope" value="Bacteria"/>
</dbReference>
<feature type="compositionally biased region" description="Gly residues" evidence="1">
    <location>
        <begin position="490"/>
        <end position="507"/>
    </location>
</feature>
<dbReference type="HOGENOM" id="CLU_021789_0_0_11"/>
<sequence>MAGQQGVTRVETDSEAAALRRRLLDPQRRHPLVVLTEDAKGQAGVLDPEEIHAALRGRADVCVVAAQPAWELNAGLPGHAQVFGGAGRVFPALQDGKLLPPLAHKPESASEVDRVTQRLITEAKHQVAGRRMTGQQPAPATTRTAAGHGSLAGTAAAAGGGHTASPQDPDALAEHLLDPARARPVVVVTAPLDADAPLIDVARLREEAGPDADVEVLTTRAATWRLTERLQGEGVYGGAGRVYPPGTDWLDDGRLAPLRLGQDERQAQRSTEALSRDLVNALVRTGGTSTTPEGAREVTGTVRGVVGGRGLVELDGGGSAVLWPELVAPGVPAERIVAPGQRVTGWFDATRGRVDVTPDAGEHAAWWRARVPGEVVLARVAEVSDATMELEPAPGVTVAVGLAQVTGNELDRLRDLVSPGEVLAARVVADASGDGAGAAAAGEDGTSSALGLSLLDVDDDEAVVPAPALLPGGPPWLDQQDWGAHVDLPGEGGPGVGEPGADGGGTASEGTSGAPGPGVTTAAGSLPSDPPTGPLVTPGSTPRERALAERVLDLQERVKLHSMEAERARRQVEVEARERQRTEQQVERLRRENREARTRAQRERQAGRTGVVEQVHGFADPARQLRWELERTWVETTRPEDKATWPLPASYRIGPAMADSLRTVQGVSRDRVLRVAVAVLTGRGVDEDHVLRRGDAGNAPAVTREDGAVCRRAPLQQKTPSARRLSYWRLPDGTIELSRVALHDDLEP</sequence>
<accession>C7NLY0</accession>
<evidence type="ECO:0008006" key="4">
    <source>
        <dbReference type="Google" id="ProtNLM"/>
    </source>
</evidence>
<feature type="compositionally biased region" description="Basic and acidic residues" evidence="1">
    <location>
        <begin position="579"/>
        <end position="606"/>
    </location>
</feature>
<dbReference type="AlphaFoldDB" id="C7NLY0"/>
<evidence type="ECO:0000313" key="3">
    <source>
        <dbReference type="Proteomes" id="UP000006666"/>
    </source>
</evidence>
<dbReference type="Proteomes" id="UP000006666">
    <property type="component" value="Chromosome"/>
</dbReference>
<dbReference type="EMBL" id="CP001686">
    <property type="protein sequence ID" value="ACV07229.1"/>
    <property type="molecule type" value="Genomic_DNA"/>
</dbReference>
<keyword evidence="3" id="KW-1185">Reference proteome</keyword>
<feature type="region of interest" description="Disordered" evidence="1">
    <location>
        <begin position="579"/>
        <end position="611"/>
    </location>
</feature>
<protein>
    <recommendedName>
        <fullName evidence="4">S1 motif domain-containing protein</fullName>
    </recommendedName>
</protein>
<evidence type="ECO:0000313" key="2">
    <source>
        <dbReference type="EMBL" id="ACV07229.1"/>
    </source>
</evidence>
<proteinExistence type="predicted"/>
<gene>
    <name evidence="2" type="ordered locus">Ksed_22480</name>
</gene>
<reference evidence="2 3" key="1">
    <citation type="journal article" date="2009" name="Stand. Genomic Sci.">
        <title>Complete genome sequence of Kytococcus sedentarius type strain (541).</title>
        <authorList>
            <person name="Sims D."/>
            <person name="Brettin T."/>
            <person name="Detter J.C."/>
            <person name="Han C."/>
            <person name="Lapidus A."/>
            <person name="Copeland A."/>
            <person name="Glavina Del Rio T."/>
            <person name="Nolan M."/>
            <person name="Chen F."/>
            <person name="Lucas S."/>
            <person name="Tice H."/>
            <person name="Cheng J.F."/>
            <person name="Bruce D."/>
            <person name="Goodwin L."/>
            <person name="Pitluck S."/>
            <person name="Ovchinnikova G."/>
            <person name="Pati A."/>
            <person name="Ivanova N."/>
            <person name="Mavrommatis K."/>
            <person name="Chen A."/>
            <person name="Palaniappan K."/>
            <person name="D'haeseleer P."/>
            <person name="Chain P."/>
            <person name="Bristow J."/>
            <person name="Eisen J.A."/>
            <person name="Markowitz V."/>
            <person name="Hugenholtz P."/>
            <person name="Schneider S."/>
            <person name="Goker M."/>
            <person name="Pukall R."/>
            <person name="Kyrpides N.C."/>
            <person name="Klenk H.P."/>
        </authorList>
    </citation>
    <scope>NUCLEOTIDE SEQUENCE [LARGE SCALE GENOMIC DNA]</scope>
    <source>
        <strain evidence="3">ATCC 14392 / DSM 20547 / JCM 11482 / CCUG 33030 / NBRC 15357 / NCTC 11040 / CCM 314 / 541</strain>
    </source>
</reference>
<feature type="compositionally biased region" description="Low complexity" evidence="1">
    <location>
        <begin position="133"/>
        <end position="147"/>
    </location>
</feature>